<evidence type="ECO:0000256" key="5">
    <source>
        <dbReference type="ARBA" id="ARBA00022490"/>
    </source>
</evidence>
<dbReference type="PANTHER" id="PTHR48075:SF1">
    <property type="entry name" value="LAMBDA-CRYSTALLIN HOMOLOG"/>
    <property type="match status" value="1"/>
</dbReference>
<evidence type="ECO:0000313" key="16">
    <source>
        <dbReference type="EMBL" id="RGE57220.1"/>
    </source>
</evidence>
<keyword evidence="7" id="KW-0560">Oxidoreductase</keyword>
<dbReference type="Proteomes" id="UP000260812">
    <property type="component" value="Unassembled WGS sequence"/>
</dbReference>
<dbReference type="EMBL" id="QVLV01000017">
    <property type="protein sequence ID" value="RGE57220.1"/>
    <property type="molecule type" value="Genomic_DNA"/>
</dbReference>
<feature type="domain" description="3-hydroxyacyl-CoA dehydrogenase NAD binding" evidence="15">
    <location>
        <begin position="8"/>
        <end position="184"/>
    </location>
</feature>
<evidence type="ECO:0000256" key="1">
    <source>
        <dbReference type="ARBA" id="ARBA00004496"/>
    </source>
</evidence>
<comment type="pathway">
    <text evidence="2">Lipid metabolism; butanoate metabolism.</text>
</comment>
<evidence type="ECO:0000313" key="17">
    <source>
        <dbReference type="Proteomes" id="UP000260812"/>
    </source>
</evidence>
<comment type="subunit">
    <text evidence="4">Homodimer.</text>
</comment>
<feature type="binding site" evidence="13">
    <location>
        <begin position="12"/>
        <end position="17"/>
    </location>
    <ligand>
        <name>NAD(+)</name>
        <dbReference type="ChEBI" id="CHEBI:57540"/>
    </ligand>
</feature>
<dbReference type="EC" id="1.1.1.45" evidence="9"/>
<dbReference type="InterPro" id="IPR008927">
    <property type="entry name" value="6-PGluconate_DH-like_C_sf"/>
</dbReference>
<dbReference type="InterPro" id="IPR013328">
    <property type="entry name" value="6PGD_dom2"/>
</dbReference>
<evidence type="ECO:0000259" key="14">
    <source>
        <dbReference type="Pfam" id="PF00725"/>
    </source>
</evidence>
<dbReference type="PIRSF" id="PIRSF000105">
    <property type="entry name" value="HCDH"/>
    <property type="match status" value="1"/>
</dbReference>
<feature type="binding site" evidence="13">
    <location>
        <position position="99"/>
    </location>
    <ligand>
        <name>NAD(+)</name>
        <dbReference type="ChEBI" id="CHEBI:57540"/>
    </ligand>
</feature>
<evidence type="ECO:0000256" key="6">
    <source>
        <dbReference type="ARBA" id="ARBA00022553"/>
    </source>
</evidence>
<evidence type="ECO:0000256" key="13">
    <source>
        <dbReference type="PIRSR" id="PIRSR000105-2"/>
    </source>
</evidence>
<feature type="binding site" evidence="13">
    <location>
        <position position="35"/>
    </location>
    <ligand>
        <name>NAD(+)</name>
        <dbReference type="ChEBI" id="CHEBI:57540"/>
    </ligand>
</feature>
<dbReference type="SUPFAM" id="SSF51735">
    <property type="entry name" value="NAD(P)-binding Rossmann-fold domains"/>
    <property type="match status" value="1"/>
</dbReference>
<reference evidence="16" key="1">
    <citation type="submission" date="2018-08" db="EMBL/GenBank/DDBJ databases">
        <title>A genome reference for cultivated species of the human gut microbiota.</title>
        <authorList>
            <person name="Zou Y."/>
            <person name="Xue W."/>
            <person name="Luo G."/>
        </authorList>
    </citation>
    <scope>NUCLEOTIDE SEQUENCE [LARGE SCALE GENOMIC DNA]</scope>
    <source>
        <strain evidence="16">TF05-5AC</strain>
    </source>
</reference>
<dbReference type="Gene3D" id="1.10.1040.10">
    <property type="entry name" value="N-(1-d-carboxylethyl)-l-norvaline Dehydrogenase, domain 2"/>
    <property type="match status" value="1"/>
</dbReference>
<evidence type="ECO:0000256" key="10">
    <source>
        <dbReference type="ARBA" id="ARBA00042709"/>
    </source>
</evidence>
<feature type="site" description="Important for catalytic activity" evidence="12">
    <location>
        <position position="142"/>
    </location>
</feature>
<dbReference type="AlphaFoldDB" id="A0A3E3HZE8"/>
<protein>
    <recommendedName>
        <fullName evidence="11">3-hydroxybutyryl-CoA dehydrogenase</fullName>
        <ecNumber evidence="9">1.1.1.45</ecNumber>
    </recommendedName>
    <alternativeName>
        <fullName evidence="10">L-gulonate 3-dehydrogenase</fullName>
    </alternativeName>
</protein>
<evidence type="ECO:0000256" key="2">
    <source>
        <dbReference type="ARBA" id="ARBA00005086"/>
    </source>
</evidence>
<evidence type="ECO:0000256" key="12">
    <source>
        <dbReference type="PIRSR" id="PIRSR000105-1"/>
    </source>
</evidence>
<organism evidence="16 17">
    <name type="scientific">Eisenbergiella massiliensis</name>
    <dbReference type="NCBI Taxonomy" id="1720294"/>
    <lineage>
        <taxon>Bacteria</taxon>
        <taxon>Bacillati</taxon>
        <taxon>Bacillota</taxon>
        <taxon>Clostridia</taxon>
        <taxon>Lachnospirales</taxon>
        <taxon>Lachnospiraceae</taxon>
        <taxon>Eisenbergiella</taxon>
    </lineage>
</organism>
<proteinExistence type="inferred from homology"/>
<dbReference type="RefSeq" id="WP_117545292.1">
    <property type="nucleotide sequence ID" value="NZ_QVLV01000017.1"/>
</dbReference>
<dbReference type="GO" id="GO:0005737">
    <property type="term" value="C:cytoplasm"/>
    <property type="evidence" value="ECO:0007669"/>
    <property type="project" value="UniProtKB-SubCell"/>
</dbReference>
<sequence>MVHNISNIVIAGAGIMGSSIAQLFAGHGYRVVLYDINDEVLEKSRKLILINQEALAQSGGLSGKNRESIRDNITFSCKKESFERADFVIEAIIEKMEIKHSFWSEISALVPEKAILTSNTSGLSLTEIAKAVRKPERFCGMHWLNPPHICPLVEIINGDKTAPETADIVYDLACDIHRYPVRLKAEVPGFLVNRFQFAVLREAMSLVEAGVAQKEDIDKVFKYGLGLRYACLGPFEIADLGGLDTFYNIASYLFADISDKKDVHEMLEQLYRKGDFGVKTGKGFYDYSGGRDREVIEKRDKDFMKVAKCLYEEE</sequence>
<evidence type="ECO:0000256" key="11">
    <source>
        <dbReference type="ARBA" id="ARBA00067747"/>
    </source>
</evidence>
<dbReference type="InterPro" id="IPR006180">
    <property type="entry name" value="3-OHacyl-CoA_DH_CS"/>
</dbReference>
<accession>A0A3E3HZE8</accession>
<dbReference type="SUPFAM" id="SSF48179">
    <property type="entry name" value="6-phosphogluconate dehydrogenase C-terminal domain-like"/>
    <property type="match status" value="1"/>
</dbReference>
<feature type="binding site" evidence="13">
    <location>
        <position position="145"/>
    </location>
    <ligand>
        <name>NAD(+)</name>
        <dbReference type="ChEBI" id="CHEBI:57540"/>
    </ligand>
</feature>
<gene>
    <name evidence="16" type="ORF">DXC51_20560</name>
</gene>
<name>A0A3E3HZE8_9FIRM</name>
<dbReference type="InterPro" id="IPR022694">
    <property type="entry name" value="3-OHacyl-CoA_DH"/>
</dbReference>
<dbReference type="Pfam" id="PF00725">
    <property type="entry name" value="3HCDH"/>
    <property type="match status" value="1"/>
</dbReference>
<keyword evidence="17" id="KW-1185">Reference proteome</keyword>
<evidence type="ECO:0000256" key="8">
    <source>
        <dbReference type="ARBA" id="ARBA00023027"/>
    </source>
</evidence>
<feature type="binding site" evidence="13">
    <location>
        <position position="94"/>
    </location>
    <ligand>
        <name>NAD(+)</name>
        <dbReference type="ChEBI" id="CHEBI:57540"/>
    </ligand>
</feature>
<evidence type="ECO:0000256" key="9">
    <source>
        <dbReference type="ARBA" id="ARBA00038962"/>
    </source>
</evidence>
<dbReference type="GO" id="GO:0070403">
    <property type="term" value="F:NAD+ binding"/>
    <property type="evidence" value="ECO:0007669"/>
    <property type="project" value="InterPro"/>
</dbReference>
<feature type="binding site" evidence="13">
    <location>
        <position position="121"/>
    </location>
    <ligand>
        <name>NAD(+)</name>
        <dbReference type="ChEBI" id="CHEBI:57540"/>
    </ligand>
</feature>
<dbReference type="GO" id="GO:0050104">
    <property type="term" value="F:L-gulonate 3-dehydrogenase activity"/>
    <property type="evidence" value="ECO:0007669"/>
    <property type="project" value="UniProtKB-EC"/>
</dbReference>
<dbReference type="FunFam" id="3.40.50.720:FF:000009">
    <property type="entry name" value="Fatty oxidation complex, alpha subunit"/>
    <property type="match status" value="1"/>
</dbReference>
<comment type="similarity">
    <text evidence="3">Belongs to the 3-hydroxyacyl-CoA dehydrogenase family.</text>
</comment>
<dbReference type="InterPro" id="IPR006108">
    <property type="entry name" value="3HC_DH_C"/>
</dbReference>
<evidence type="ECO:0000256" key="4">
    <source>
        <dbReference type="ARBA" id="ARBA00011738"/>
    </source>
</evidence>
<dbReference type="GO" id="GO:0019605">
    <property type="term" value="P:butyrate metabolic process"/>
    <property type="evidence" value="ECO:0007669"/>
    <property type="project" value="UniProtKB-UniPathway"/>
</dbReference>
<dbReference type="Gene3D" id="3.40.50.720">
    <property type="entry name" value="NAD(P)-binding Rossmann-like Domain"/>
    <property type="match status" value="1"/>
</dbReference>
<dbReference type="InterPro" id="IPR036291">
    <property type="entry name" value="NAD(P)-bd_dom_sf"/>
</dbReference>
<evidence type="ECO:0000256" key="3">
    <source>
        <dbReference type="ARBA" id="ARBA00009463"/>
    </source>
</evidence>
<comment type="subcellular location">
    <subcellularLocation>
        <location evidence="1">Cytoplasm</location>
    </subcellularLocation>
</comment>
<keyword evidence="6" id="KW-0597">Phosphoprotein</keyword>
<dbReference type="PANTHER" id="PTHR48075">
    <property type="entry name" value="3-HYDROXYACYL-COA DEHYDROGENASE FAMILY PROTEIN"/>
    <property type="match status" value="1"/>
</dbReference>
<keyword evidence="8 13" id="KW-0520">NAD</keyword>
<dbReference type="Pfam" id="PF02737">
    <property type="entry name" value="3HCDH_N"/>
    <property type="match status" value="1"/>
</dbReference>
<dbReference type="GeneID" id="97989193"/>
<feature type="domain" description="3-hydroxyacyl-CoA dehydrogenase C-terminal" evidence="14">
    <location>
        <begin position="189"/>
        <end position="287"/>
    </location>
</feature>
<dbReference type="UniPathway" id="UPA00863"/>
<dbReference type="InterPro" id="IPR006176">
    <property type="entry name" value="3-OHacyl-CoA_DH_NAD-bd"/>
</dbReference>
<evidence type="ECO:0000256" key="7">
    <source>
        <dbReference type="ARBA" id="ARBA00023002"/>
    </source>
</evidence>
<feature type="binding site" evidence="13">
    <location>
        <position position="279"/>
    </location>
    <ligand>
        <name>NAD(+)</name>
        <dbReference type="ChEBI" id="CHEBI:57540"/>
    </ligand>
</feature>
<keyword evidence="5" id="KW-0963">Cytoplasm</keyword>
<dbReference type="PROSITE" id="PS00067">
    <property type="entry name" value="3HCDH"/>
    <property type="match status" value="1"/>
</dbReference>
<comment type="caution">
    <text evidence="16">The sequence shown here is derived from an EMBL/GenBank/DDBJ whole genome shotgun (WGS) entry which is preliminary data.</text>
</comment>
<evidence type="ECO:0000259" key="15">
    <source>
        <dbReference type="Pfam" id="PF02737"/>
    </source>
</evidence>